<keyword evidence="2 8" id="KW-0645">Protease</keyword>
<evidence type="ECO:0000313" key="11">
    <source>
        <dbReference type="EMBL" id="ETO70374.1"/>
    </source>
</evidence>
<gene>
    <name evidence="11" type="ORF">F444_13134</name>
</gene>
<dbReference type="PRINTS" id="PR00723">
    <property type="entry name" value="SUBTILISIN"/>
</dbReference>
<dbReference type="OrthoDB" id="2015864at2759"/>
<reference evidence="11 12" key="1">
    <citation type="submission" date="2013-11" db="EMBL/GenBank/DDBJ databases">
        <title>The Genome Sequence of Phytophthora parasitica P1976.</title>
        <authorList>
            <consortium name="The Broad Institute Genomics Platform"/>
            <person name="Russ C."/>
            <person name="Tyler B."/>
            <person name="Panabieres F."/>
            <person name="Shan W."/>
            <person name="Tripathy S."/>
            <person name="Grunwald N."/>
            <person name="Machado M."/>
            <person name="Johnson C.S."/>
            <person name="Walker B."/>
            <person name="Young S."/>
            <person name="Zeng Q."/>
            <person name="Gargeya S."/>
            <person name="Fitzgerald M."/>
            <person name="Haas B."/>
            <person name="Abouelleil A."/>
            <person name="Allen A.W."/>
            <person name="Alvarado L."/>
            <person name="Arachchi H.M."/>
            <person name="Berlin A.M."/>
            <person name="Chapman S.B."/>
            <person name="Gainer-Dewar J."/>
            <person name="Goldberg J."/>
            <person name="Griggs A."/>
            <person name="Gujja S."/>
            <person name="Hansen M."/>
            <person name="Howarth C."/>
            <person name="Imamovic A."/>
            <person name="Ireland A."/>
            <person name="Larimer J."/>
            <person name="McCowan C."/>
            <person name="Murphy C."/>
            <person name="Pearson M."/>
            <person name="Poon T.W."/>
            <person name="Priest M."/>
            <person name="Roberts A."/>
            <person name="Saif S."/>
            <person name="Shea T."/>
            <person name="Sisk P."/>
            <person name="Sykes S."/>
            <person name="Wortman J."/>
            <person name="Nusbaum C."/>
            <person name="Birren B."/>
        </authorList>
    </citation>
    <scope>NUCLEOTIDE SEQUENCE [LARGE SCALE GENOMIC DNA]</scope>
    <source>
        <strain evidence="11 12">P1976</strain>
    </source>
</reference>
<dbReference type="Pfam" id="PF00082">
    <property type="entry name" value="Peptidase_S8"/>
    <property type="match status" value="1"/>
</dbReference>
<organism evidence="11 12">
    <name type="scientific">Phytophthora nicotianae P1976</name>
    <dbReference type="NCBI Taxonomy" id="1317066"/>
    <lineage>
        <taxon>Eukaryota</taxon>
        <taxon>Sar</taxon>
        <taxon>Stramenopiles</taxon>
        <taxon>Oomycota</taxon>
        <taxon>Peronosporomycetes</taxon>
        <taxon>Peronosporales</taxon>
        <taxon>Peronosporaceae</taxon>
        <taxon>Phytophthora</taxon>
    </lineage>
</organism>
<name>A0A080ZUR3_PHYNI</name>
<comment type="similarity">
    <text evidence="1 8">Belongs to the peptidase S8 family.</text>
</comment>
<feature type="chain" id="PRO_5001753580" description="subtilisin" evidence="9">
    <location>
        <begin position="25"/>
        <end position="486"/>
    </location>
</feature>
<feature type="active site" description="Charge relay system" evidence="7 8">
    <location>
        <position position="242"/>
    </location>
</feature>
<sequence length="486" mass="50779">MARFKFASFLLAVATLLLVVSAEAQLGGLLGNLLGTVTGVVATTVSSLVKIVDNLLFDSHRIIIVMDKGTKPVLDAVANSSTAVWTEAERIQNIKNIVDALKLHAQESQGPLVQLLSAAGIQFKSHWITNTVEVLDCPLELIEKILALLSVKEIIYDLIITLDPPEPTADSTSNTVTAGWGATKIKATNVWASGNTGQGVVVGTIDTGVRGTHETLASNWIGPYGWYDPAQKTATPYDPNGHGTHTMATIVGGKGTGIAPGAKWMACKACETTCTLTMINTCAQYMLCPTDTNGNNCNPAKAPHIVSNSWGTGQGMTYFQPMLDAWNAARIIPVFSAGNSGSKGCSSVVSPGDSAKAFSVGATDTSDALGSFSSIGPAVNGLIKPDFIAPGVSIRSAWNGNNADYVSLSGTSMAAPHLAGTIALALSARPGFCFDTMKEILSGSTDRSLPRAAQTCGTMSDTVFPNNEYGYGRINAQNVVNAALAY</sequence>
<keyword evidence="3 8" id="KW-0378">Hydrolase</keyword>
<dbReference type="GO" id="GO:0004252">
    <property type="term" value="F:serine-type endopeptidase activity"/>
    <property type="evidence" value="ECO:0007669"/>
    <property type="project" value="UniProtKB-UniRule"/>
</dbReference>
<evidence type="ECO:0000256" key="6">
    <source>
        <dbReference type="ARBA" id="ARBA00023619"/>
    </source>
</evidence>
<dbReference type="SUPFAM" id="SSF52743">
    <property type="entry name" value="Subtilisin-like"/>
    <property type="match status" value="1"/>
</dbReference>
<proteinExistence type="inferred from homology"/>
<dbReference type="PANTHER" id="PTHR43399:SF4">
    <property type="entry name" value="CELL WALL-ASSOCIATED PROTEASE"/>
    <property type="match status" value="1"/>
</dbReference>
<evidence type="ECO:0000259" key="10">
    <source>
        <dbReference type="Pfam" id="PF00082"/>
    </source>
</evidence>
<dbReference type="PROSITE" id="PS51892">
    <property type="entry name" value="SUBTILASE"/>
    <property type="match status" value="1"/>
</dbReference>
<dbReference type="InterPro" id="IPR036852">
    <property type="entry name" value="Peptidase_S8/S53_dom_sf"/>
</dbReference>
<dbReference type="AlphaFoldDB" id="A0A080ZUR3"/>
<keyword evidence="9" id="KW-0732">Signal</keyword>
<feature type="active site" description="Charge relay system" evidence="7 8">
    <location>
        <position position="206"/>
    </location>
</feature>
<evidence type="ECO:0000256" key="2">
    <source>
        <dbReference type="ARBA" id="ARBA00022670"/>
    </source>
</evidence>
<dbReference type="EC" id="3.4.21.62" evidence="6"/>
<keyword evidence="4 8" id="KW-0720">Serine protease</keyword>
<dbReference type="PANTHER" id="PTHR43399">
    <property type="entry name" value="SUBTILISIN-RELATED"/>
    <property type="match status" value="1"/>
</dbReference>
<evidence type="ECO:0000256" key="8">
    <source>
        <dbReference type="PROSITE-ProRule" id="PRU01240"/>
    </source>
</evidence>
<dbReference type="EMBL" id="ANJA01002349">
    <property type="protein sequence ID" value="ETO70374.1"/>
    <property type="molecule type" value="Genomic_DNA"/>
</dbReference>
<dbReference type="InterPro" id="IPR000209">
    <property type="entry name" value="Peptidase_S8/S53_dom"/>
</dbReference>
<evidence type="ECO:0000256" key="4">
    <source>
        <dbReference type="ARBA" id="ARBA00022825"/>
    </source>
</evidence>
<evidence type="ECO:0000313" key="12">
    <source>
        <dbReference type="Proteomes" id="UP000028582"/>
    </source>
</evidence>
<accession>A0A080ZUR3</accession>
<evidence type="ECO:0000256" key="7">
    <source>
        <dbReference type="PIRSR" id="PIRSR615500-1"/>
    </source>
</evidence>
<protein>
    <recommendedName>
        <fullName evidence="6">subtilisin</fullName>
        <ecNumber evidence="6">3.4.21.62</ecNumber>
    </recommendedName>
</protein>
<feature type="domain" description="Peptidase S8/S53" evidence="10">
    <location>
        <begin position="197"/>
        <end position="472"/>
    </location>
</feature>
<dbReference type="Proteomes" id="UP000028582">
    <property type="component" value="Unassembled WGS sequence"/>
</dbReference>
<feature type="signal peptide" evidence="9">
    <location>
        <begin position="1"/>
        <end position="24"/>
    </location>
</feature>
<comment type="catalytic activity">
    <reaction evidence="5">
        <text>Hydrolysis of proteins with broad specificity for peptide bonds, and a preference for a large uncharged residue in P1. Hydrolyzes peptide amides.</text>
        <dbReference type="EC" id="3.4.21.62"/>
    </reaction>
</comment>
<evidence type="ECO:0000256" key="1">
    <source>
        <dbReference type="ARBA" id="ARBA00011073"/>
    </source>
</evidence>
<dbReference type="InterPro" id="IPR051048">
    <property type="entry name" value="Peptidase_S8/S53_subtilisin"/>
</dbReference>
<comment type="caution">
    <text evidence="11">The sequence shown here is derived from an EMBL/GenBank/DDBJ whole genome shotgun (WGS) entry which is preliminary data.</text>
</comment>
<dbReference type="InterPro" id="IPR015500">
    <property type="entry name" value="Peptidase_S8_subtilisin-rel"/>
</dbReference>
<evidence type="ECO:0000256" key="5">
    <source>
        <dbReference type="ARBA" id="ARBA00023529"/>
    </source>
</evidence>
<dbReference type="Gene3D" id="3.40.50.200">
    <property type="entry name" value="Peptidase S8/S53 domain"/>
    <property type="match status" value="1"/>
</dbReference>
<dbReference type="GO" id="GO:0006508">
    <property type="term" value="P:proteolysis"/>
    <property type="evidence" value="ECO:0007669"/>
    <property type="project" value="UniProtKB-KW"/>
</dbReference>
<feature type="active site" description="Charge relay system" evidence="7 8">
    <location>
        <position position="412"/>
    </location>
</feature>
<evidence type="ECO:0000256" key="3">
    <source>
        <dbReference type="ARBA" id="ARBA00022801"/>
    </source>
</evidence>
<evidence type="ECO:0000256" key="9">
    <source>
        <dbReference type="SAM" id="SignalP"/>
    </source>
</evidence>